<dbReference type="EMBL" id="CP063073">
    <property type="protein sequence ID" value="QOQ75217.1"/>
    <property type="molecule type" value="Genomic_DNA"/>
</dbReference>
<gene>
    <name evidence="1" type="ORF">IMF22_27770</name>
</gene>
<name>A0A7M1KG40_9PSED</name>
<dbReference type="Proteomes" id="UP000594923">
    <property type="component" value="Chromosome"/>
</dbReference>
<reference evidence="1 2" key="1">
    <citation type="submission" date="2020-10" db="EMBL/GenBank/DDBJ databases">
        <title>High quality whole genome sequence of Pseudomonas poae PMA22.</title>
        <authorList>
            <person name="Hernandez J.G."/>
            <person name="Rodriguez P."/>
            <person name="Cuevas C."/>
            <person name="de la Calle F."/>
            <person name="Galan B."/>
            <person name="Garcia J.L."/>
        </authorList>
    </citation>
    <scope>NUCLEOTIDE SEQUENCE [LARGE SCALE GENOMIC DNA]</scope>
    <source>
        <strain evidence="1 2">PMA22</strain>
    </source>
</reference>
<accession>A0A7M1KG40</accession>
<dbReference type="AlphaFoldDB" id="A0A7M1KG40"/>
<evidence type="ECO:0000313" key="1">
    <source>
        <dbReference type="EMBL" id="QOQ75217.1"/>
    </source>
</evidence>
<sequence>MRYHAERGNDQTGNLLWELACLRWRQLPHNQVDNLLDGRDVNPVFLSRLQVELPLDLHNEAGQIVINDREVMDEIRVFRHLASLDKANDVDEQLNHFFGDLSSHKTKFLFATNEQDLNCLVEVSVWRKRNQKNPMFQQDSTY</sequence>
<evidence type="ECO:0000313" key="2">
    <source>
        <dbReference type="Proteomes" id="UP000594923"/>
    </source>
</evidence>
<protein>
    <submittedName>
        <fullName evidence="1">Uncharacterized protein</fullName>
    </submittedName>
</protein>
<organism evidence="1 2">
    <name type="scientific">Pseudomonas poae</name>
    <dbReference type="NCBI Taxonomy" id="200451"/>
    <lineage>
        <taxon>Bacteria</taxon>
        <taxon>Pseudomonadati</taxon>
        <taxon>Pseudomonadota</taxon>
        <taxon>Gammaproteobacteria</taxon>
        <taxon>Pseudomonadales</taxon>
        <taxon>Pseudomonadaceae</taxon>
        <taxon>Pseudomonas</taxon>
    </lineage>
</organism>
<proteinExistence type="predicted"/>